<dbReference type="PATRIC" id="fig|28229.3.peg.492"/>
<sequence>MNSTQFEQIEKNKTLYGYFVVGVYLFINSIINASTVWMEHSRHGEPSISLWEPFTWEFSSALATLCIFPAIIWLFKRYPPRLIEIKKQLLTHLIGSILFSLAHVLIMITIREGVYFINSGNYDFGSISRELWYEYRKDARGYLFFFFIFHMVQYIYSRLKGEASPIAENEEQADKEEGNKIPKHFLVKKLDKEFLVKVSDIEWLESCGNYVNLHSKGRIYPLRSTLANIVNRIETLGFSRIHRSHAINHNEIESISYLPSGDGEISFKSGTKLKLSRSYKEAFKKVFS</sequence>
<dbReference type="Pfam" id="PF04397">
    <property type="entry name" value="LytTR"/>
    <property type="match status" value="1"/>
</dbReference>
<evidence type="ECO:0000256" key="1">
    <source>
        <dbReference type="ARBA" id="ARBA00023012"/>
    </source>
</evidence>
<dbReference type="InterPro" id="IPR012379">
    <property type="entry name" value="LytTR_MHYE"/>
</dbReference>
<protein>
    <submittedName>
        <fullName evidence="4">Transcriptional regulator, LytTR family</fullName>
    </submittedName>
</protein>
<gene>
    <name evidence="4" type="ORF">GAB14E_1334</name>
</gene>
<dbReference type="Gene3D" id="2.40.50.1020">
    <property type="entry name" value="LytTr DNA-binding domain"/>
    <property type="match status" value="1"/>
</dbReference>
<dbReference type="PIRSF" id="PIRSF031767">
    <property type="entry name" value="MHYE_LytTR"/>
    <property type="match status" value="1"/>
</dbReference>
<dbReference type="InterPro" id="IPR046947">
    <property type="entry name" value="LytR-like"/>
</dbReference>
<keyword evidence="2" id="KW-0472">Membrane</keyword>
<dbReference type="Proteomes" id="UP000029868">
    <property type="component" value="Unassembled WGS sequence"/>
</dbReference>
<name>A0A099L1X8_COLPS</name>
<feature type="transmembrane region" description="Helical" evidence="2">
    <location>
        <begin position="58"/>
        <end position="77"/>
    </location>
</feature>
<accession>A0A099L1X8</accession>
<dbReference type="SMART" id="SM00850">
    <property type="entry name" value="LytTR"/>
    <property type="match status" value="1"/>
</dbReference>
<proteinExistence type="predicted"/>
<dbReference type="InterPro" id="IPR007492">
    <property type="entry name" value="LytTR_DNA-bd_dom"/>
</dbReference>
<evidence type="ECO:0000313" key="5">
    <source>
        <dbReference type="Proteomes" id="UP000029868"/>
    </source>
</evidence>
<dbReference type="AlphaFoldDB" id="A0A099L1X8"/>
<reference evidence="4 5" key="1">
    <citation type="submission" date="2014-08" db="EMBL/GenBank/DDBJ databases">
        <title>Genomic and Phenotypic Diversity of Colwellia psychrerythraea strains from Disparate Marine Basins.</title>
        <authorList>
            <person name="Techtmann S.M."/>
            <person name="Stelling S.C."/>
            <person name="Utturkar S.M."/>
            <person name="Alshibli N."/>
            <person name="Harris A."/>
            <person name="Brown S.D."/>
            <person name="Hazen T.C."/>
        </authorList>
    </citation>
    <scope>NUCLEOTIDE SEQUENCE [LARGE SCALE GENOMIC DNA]</scope>
    <source>
        <strain evidence="4 5">GAB14E</strain>
    </source>
</reference>
<dbReference type="PANTHER" id="PTHR37299">
    <property type="entry name" value="TRANSCRIPTIONAL REGULATOR-RELATED"/>
    <property type="match status" value="1"/>
</dbReference>
<organism evidence="4 5">
    <name type="scientific">Colwellia psychrerythraea</name>
    <name type="common">Vibrio psychroerythus</name>
    <dbReference type="NCBI Taxonomy" id="28229"/>
    <lineage>
        <taxon>Bacteria</taxon>
        <taxon>Pseudomonadati</taxon>
        <taxon>Pseudomonadota</taxon>
        <taxon>Gammaproteobacteria</taxon>
        <taxon>Alteromonadales</taxon>
        <taxon>Colwelliaceae</taxon>
        <taxon>Colwellia</taxon>
    </lineage>
</organism>
<evidence type="ECO:0000259" key="3">
    <source>
        <dbReference type="PROSITE" id="PS50930"/>
    </source>
</evidence>
<dbReference type="PANTHER" id="PTHR37299:SF1">
    <property type="entry name" value="STAGE 0 SPORULATION PROTEIN A HOMOLOG"/>
    <property type="match status" value="1"/>
</dbReference>
<evidence type="ECO:0000313" key="4">
    <source>
        <dbReference type="EMBL" id="KGJ96866.1"/>
    </source>
</evidence>
<comment type="caution">
    <text evidence="4">The sequence shown here is derived from an EMBL/GenBank/DDBJ whole genome shotgun (WGS) entry which is preliminary data.</text>
</comment>
<dbReference type="EMBL" id="JQEC01000004">
    <property type="protein sequence ID" value="KGJ96866.1"/>
    <property type="molecule type" value="Genomic_DNA"/>
</dbReference>
<dbReference type="OrthoDB" id="9781059at2"/>
<dbReference type="RefSeq" id="WP_033080654.1">
    <property type="nucleotide sequence ID" value="NZ_JQEC01000004.1"/>
</dbReference>
<evidence type="ECO:0000256" key="2">
    <source>
        <dbReference type="SAM" id="Phobius"/>
    </source>
</evidence>
<keyword evidence="1" id="KW-0902">Two-component regulatory system</keyword>
<feature type="domain" description="HTH LytTR-type" evidence="3">
    <location>
        <begin position="185"/>
        <end position="288"/>
    </location>
</feature>
<dbReference type="GO" id="GO:0003677">
    <property type="term" value="F:DNA binding"/>
    <property type="evidence" value="ECO:0007669"/>
    <property type="project" value="InterPro"/>
</dbReference>
<dbReference type="GO" id="GO:0000156">
    <property type="term" value="F:phosphorelay response regulator activity"/>
    <property type="evidence" value="ECO:0007669"/>
    <property type="project" value="InterPro"/>
</dbReference>
<keyword evidence="2" id="KW-0812">Transmembrane</keyword>
<feature type="transmembrane region" description="Helical" evidence="2">
    <location>
        <begin position="15"/>
        <end position="38"/>
    </location>
</feature>
<feature type="transmembrane region" description="Helical" evidence="2">
    <location>
        <begin position="89"/>
        <end position="110"/>
    </location>
</feature>
<dbReference type="PROSITE" id="PS50930">
    <property type="entry name" value="HTH_LYTTR"/>
    <property type="match status" value="1"/>
</dbReference>
<keyword evidence="2" id="KW-1133">Transmembrane helix</keyword>